<dbReference type="InterPro" id="IPR027417">
    <property type="entry name" value="P-loop_NTPase"/>
</dbReference>
<dbReference type="InterPro" id="IPR056681">
    <property type="entry name" value="DUF7779"/>
</dbReference>
<evidence type="ECO:0000313" key="3">
    <source>
        <dbReference type="EMBL" id="KAF5686946.1"/>
    </source>
</evidence>
<evidence type="ECO:0000313" key="4">
    <source>
        <dbReference type="Proteomes" id="UP000572754"/>
    </source>
</evidence>
<proteinExistence type="predicted"/>
<sequence length="980" mass="110646">MRNHRQEVLWRQAVAKCTEGLSDQDREFFLNQSSCDVDQIINSLSQVTEPAGQHHRVRSVVSAESIAKIKSLTKLLSTFTSSVPEVSTTIWISVSLLNERGYVNSETRKTYEHALQIITSAVPHFNVYHEVFADMEDVEKSMVEFYSRVITLFLVALNRMKQSSHWTSRMGVDAAPIGISKAVESLQKQKEIVEKQVEAANLILQYKRHREIREILEELRLSQPTSNVKLPCHVIPYSANPLFRGRQEILDQMKHHLIDSRQKRASFAISGLGGVGKTQIALRFIYDNLESFPAVLWMQSDTHQKLAESFASAAKRLRLEPENSEKDADIIATALKTWLGECEVDWLLIFDNADDLKVLKPFWPQGNKGAIIVTSRNPAAIRAADVGILVSPLGSEEAAILFKTLLASRGPRDQIADPNDSLRVHRITRELGYLPLAIVQVSSFILECDCTLQEFEGLYHSSRQSNQSILDLETSSVNLFYEHSLATVWRVSILKLGKSALKLLRLMTCFDPDGVPESLFWEGAKTLGKELAFLKPGFAYHTAVQDLISRGLITKTETGATTGYSTTKARSLTVHRLVQETVFHQLSEEEEAGILQEALAILLAVWPVNHEDVFHMNALWPVCSLYLPHVLALEARCRAAPYLNQPSSLVELLFYASWYLYERRMSEFAFPLLETARTICARNGDTDPFFPKLMTAYGAVCLECDRLADSVTWFSQVVEIYRLRFSECMDQPDKTQGDHVWLLATSLSDWGCACTGMGKLEEAERLFLEALSVVEKIRSEKTHKDWRVHIAHNLSRLYTELNQPEESLELQFEYGDEFANGVVAETSQRGALMLYGIGNACLALVGKGGPDSSEKRRRGFEYHRRSLRIRQQVCGEHFITAVSLHKVGVLLYEGGDHADASEILERAISIFDQSFMATREKARSLFYLSLTKACMGKTAEAESLLSESWAYVEEVTSNKRNADNERDRGLFDSLVLYVHN</sequence>
<keyword evidence="4" id="KW-1185">Reference proteome</keyword>
<comment type="caution">
    <text evidence="3">The sequence shown here is derived from an EMBL/GenBank/DDBJ whole genome shotgun (WGS) entry which is preliminary data.</text>
</comment>
<dbReference type="Pfam" id="PF00931">
    <property type="entry name" value="NB-ARC"/>
    <property type="match status" value="1"/>
</dbReference>
<evidence type="ECO:0000259" key="2">
    <source>
        <dbReference type="Pfam" id="PF25000"/>
    </source>
</evidence>
<dbReference type="AlphaFoldDB" id="A0A8H5UDV6"/>
<dbReference type="InterPro" id="IPR019734">
    <property type="entry name" value="TPR_rpt"/>
</dbReference>
<reference evidence="4" key="1">
    <citation type="journal article" date="2020" name="BMC Genomics">
        <title>Correction to: Identification and distribution of gene clusters required for synthesis of sphingolipid metabolism inhibitors in diverse species of the filamentous fungus Fusarium.</title>
        <authorList>
            <person name="Kim H.S."/>
            <person name="Lohmar J.M."/>
            <person name="Busman M."/>
            <person name="Brown D.W."/>
            <person name="Naumann T.A."/>
            <person name="Divon H.H."/>
            <person name="Lysoe E."/>
            <person name="Uhlig S."/>
            <person name="Proctor R.H."/>
        </authorList>
    </citation>
    <scope>NUCLEOTIDE SEQUENCE [LARGE SCALE GENOMIC DNA]</scope>
    <source>
        <strain evidence="4">NRRL 25331</strain>
    </source>
</reference>
<dbReference type="PANTHER" id="PTHR35205:SF1">
    <property type="entry name" value="ZU5 DOMAIN-CONTAINING PROTEIN"/>
    <property type="match status" value="1"/>
</dbReference>
<dbReference type="PANTHER" id="PTHR35205">
    <property type="entry name" value="NB-ARC AND TPR DOMAIN PROTEIN"/>
    <property type="match status" value="1"/>
</dbReference>
<name>A0A8H5UDV6_FUSCI</name>
<dbReference type="Gene3D" id="3.40.50.300">
    <property type="entry name" value="P-loop containing nucleotide triphosphate hydrolases"/>
    <property type="match status" value="1"/>
</dbReference>
<dbReference type="Proteomes" id="UP000572754">
    <property type="component" value="Unassembled WGS sequence"/>
</dbReference>
<dbReference type="SMART" id="SM00028">
    <property type="entry name" value="TPR"/>
    <property type="match status" value="2"/>
</dbReference>
<evidence type="ECO:0000259" key="1">
    <source>
        <dbReference type="Pfam" id="PF00931"/>
    </source>
</evidence>
<accession>A0A8H5UDV6</accession>
<dbReference type="SUPFAM" id="SSF52540">
    <property type="entry name" value="P-loop containing nucleoside triphosphate hydrolases"/>
    <property type="match status" value="1"/>
</dbReference>
<feature type="domain" description="DUF7779" evidence="2">
    <location>
        <begin position="493"/>
        <end position="590"/>
    </location>
</feature>
<reference evidence="3 4" key="2">
    <citation type="submission" date="2020-05" db="EMBL/GenBank/DDBJ databases">
        <title>Identification and distribution of gene clusters putatively required for synthesis of sphingolipid metabolism inhibitors in phylogenetically diverse species of the filamentous fungus Fusarium.</title>
        <authorList>
            <person name="Kim H.-S."/>
            <person name="Busman M."/>
            <person name="Brown D.W."/>
            <person name="Divon H."/>
            <person name="Uhlig S."/>
            <person name="Proctor R.H."/>
        </authorList>
    </citation>
    <scope>NUCLEOTIDE SEQUENCE [LARGE SCALE GENOMIC DNA]</scope>
    <source>
        <strain evidence="3 4">NRRL 25331</strain>
    </source>
</reference>
<dbReference type="InterPro" id="IPR011990">
    <property type="entry name" value="TPR-like_helical_dom_sf"/>
</dbReference>
<feature type="domain" description="NB-ARC" evidence="1">
    <location>
        <begin position="247"/>
        <end position="403"/>
    </location>
</feature>
<protein>
    <submittedName>
        <fullName evidence="3">TPR</fullName>
    </submittedName>
</protein>
<dbReference type="EMBL" id="JAAQPE010000084">
    <property type="protein sequence ID" value="KAF5686946.1"/>
    <property type="molecule type" value="Genomic_DNA"/>
</dbReference>
<organism evidence="3 4">
    <name type="scientific">Fusarium circinatum</name>
    <name type="common">Pitch canker fungus</name>
    <name type="synonym">Gibberella circinata</name>
    <dbReference type="NCBI Taxonomy" id="48490"/>
    <lineage>
        <taxon>Eukaryota</taxon>
        <taxon>Fungi</taxon>
        <taxon>Dikarya</taxon>
        <taxon>Ascomycota</taxon>
        <taxon>Pezizomycotina</taxon>
        <taxon>Sordariomycetes</taxon>
        <taxon>Hypocreomycetidae</taxon>
        <taxon>Hypocreales</taxon>
        <taxon>Nectriaceae</taxon>
        <taxon>Fusarium</taxon>
        <taxon>Fusarium fujikuroi species complex</taxon>
    </lineage>
</organism>
<dbReference type="Pfam" id="PF25000">
    <property type="entry name" value="DUF7779"/>
    <property type="match status" value="1"/>
</dbReference>
<dbReference type="SUPFAM" id="SSF48452">
    <property type="entry name" value="TPR-like"/>
    <property type="match status" value="2"/>
</dbReference>
<dbReference type="GO" id="GO:0043531">
    <property type="term" value="F:ADP binding"/>
    <property type="evidence" value="ECO:0007669"/>
    <property type="project" value="InterPro"/>
</dbReference>
<dbReference type="InterPro" id="IPR002182">
    <property type="entry name" value="NB-ARC"/>
</dbReference>
<dbReference type="Gene3D" id="1.25.40.10">
    <property type="entry name" value="Tetratricopeptide repeat domain"/>
    <property type="match status" value="2"/>
</dbReference>
<dbReference type="Pfam" id="PF13424">
    <property type="entry name" value="TPR_12"/>
    <property type="match status" value="1"/>
</dbReference>
<gene>
    <name evidence="3" type="ORF">FCIRC_2638</name>
</gene>